<evidence type="ECO:0000259" key="1">
    <source>
        <dbReference type="PROSITE" id="PS50943"/>
    </source>
</evidence>
<dbReference type="Proteomes" id="UP000315540">
    <property type="component" value="Unassembled WGS sequence"/>
</dbReference>
<dbReference type="Pfam" id="PF13443">
    <property type="entry name" value="HTH_26"/>
    <property type="match status" value="1"/>
</dbReference>
<dbReference type="SUPFAM" id="SSF47413">
    <property type="entry name" value="lambda repressor-like DNA-binding domains"/>
    <property type="match status" value="1"/>
</dbReference>
<dbReference type="InterPro" id="IPR001387">
    <property type="entry name" value="Cro/C1-type_HTH"/>
</dbReference>
<feature type="domain" description="HTH cro/C1-type" evidence="1">
    <location>
        <begin position="9"/>
        <end position="59"/>
    </location>
</feature>
<dbReference type="AlphaFoldDB" id="A0A504JME9"/>
<dbReference type="Gene3D" id="1.10.260.40">
    <property type="entry name" value="lambda repressor-like DNA-binding domains"/>
    <property type="match status" value="1"/>
</dbReference>
<evidence type="ECO:0000313" key="3">
    <source>
        <dbReference type="Proteomes" id="UP000315540"/>
    </source>
</evidence>
<evidence type="ECO:0000313" key="2">
    <source>
        <dbReference type="EMBL" id="TPN87929.1"/>
    </source>
</evidence>
<accession>A0A504JME9</accession>
<dbReference type="EMBL" id="VFWZ01000002">
    <property type="protein sequence ID" value="TPN87929.1"/>
    <property type="molecule type" value="Genomic_DNA"/>
</dbReference>
<dbReference type="PROSITE" id="PS50943">
    <property type="entry name" value="HTH_CROC1"/>
    <property type="match status" value="1"/>
</dbReference>
<proteinExistence type="predicted"/>
<sequence length="73" mass="8121">MTKLGEFLNKKSINKASVSRKTGISKNRLSELSNNTSTKLRADELYSIALAIDVSPCELLEYVCGEITLKKEE</sequence>
<dbReference type="InterPro" id="IPR010982">
    <property type="entry name" value="Lambda_DNA-bd_dom_sf"/>
</dbReference>
<comment type="caution">
    <text evidence="2">The sequence shown here is derived from an EMBL/GenBank/DDBJ whole genome shotgun (WGS) entry which is preliminary data.</text>
</comment>
<dbReference type="RefSeq" id="WP_140592568.1">
    <property type="nucleotide sequence ID" value="NZ_VFWZ01000002.1"/>
</dbReference>
<gene>
    <name evidence="2" type="ORF">FHK87_10170</name>
</gene>
<reference evidence="2 3" key="1">
    <citation type="submission" date="2019-06" db="EMBL/GenBank/DDBJ databases">
        <authorList>
            <person name="Meng X."/>
        </authorList>
    </citation>
    <scope>NUCLEOTIDE SEQUENCE [LARGE SCALE GENOMIC DNA]</scope>
    <source>
        <strain evidence="2 3">M625</strain>
    </source>
</reference>
<organism evidence="2 3">
    <name type="scientific">Aquimarina algicola</name>
    <dbReference type="NCBI Taxonomy" id="2589995"/>
    <lineage>
        <taxon>Bacteria</taxon>
        <taxon>Pseudomonadati</taxon>
        <taxon>Bacteroidota</taxon>
        <taxon>Flavobacteriia</taxon>
        <taxon>Flavobacteriales</taxon>
        <taxon>Flavobacteriaceae</taxon>
        <taxon>Aquimarina</taxon>
    </lineage>
</organism>
<keyword evidence="3" id="KW-1185">Reference proteome</keyword>
<name>A0A504JME9_9FLAO</name>
<dbReference type="OrthoDB" id="1123008at2"/>
<dbReference type="GO" id="GO:0003677">
    <property type="term" value="F:DNA binding"/>
    <property type="evidence" value="ECO:0007669"/>
    <property type="project" value="InterPro"/>
</dbReference>
<protein>
    <submittedName>
        <fullName evidence="2">Helix-turn-helix transcriptional regulator</fullName>
    </submittedName>
</protein>